<dbReference type="Gene3D" id="3.40.50.300">
    <property type="entry name" value="P-loop containing nucleotide triphosphate hydrolases"/>
    <property type="match status" value="1"/>
</dbReference>
<dbReference type="InterPro" id="IPR011527">
    <property type="entry name" value="ABC1_TM_dom"/>
</dbReference>
<feature type="transmembrane region" description="Helical" evidence="7">
    <location>
        <begin position="30"/>
        <end position="54"/>
    </location>
</feature>
<evidence type="ECO:0000256" key="1">
    <source>
        <dbReference type="ARBA" id="ARBA00004651"/>
    </source>
</evidence>
<keyword evidence="4 10" id="KW-0067">ATP-binding</keyword>
<dbReference type="InterPro" id="IPR017871">
    <property type="entry name" value="ABC_transporter-like_CS"/>
</dbReference>
<evidence type="ECO:0000256" key="4">
    <source>
        <dbReference type="ARBA" id="ARBA00022840"/>
    </source>
</evidence>
<dbReference type="InterPro" id="IPR036640">
    <property type="entry name" value="ABC1_TM_sf"/>
</dbReference>
<comment type="caution">
    <text evidence="10">The sequence shown here is derived from an EMBL/GenBank/DDBJ whole genome shotgun (WGS) entry which is preliminary data.</text>
</comment>
<dbReference type="PROSITE" id="PS50893">
    <property type="entry name" value="ABC_TRANSPORTER_2"/>
    <property type="match status" value="1"/>
</dbReference>
<dbReference type="InterPro" id="IPR003593">
    <property type="entry name" value="AAA+_ATPase"/>
</dbReference>
<keyword evidence="6 7" id="KW-0472">Membrane</keyword>
<keyword evidence="11" id="KW-1185">Reference proteome</keyword>
<dbReference type="CDD" id="cd18564">
    <property type="entry name" value="ABC_6TM_exporter_like"/>
    <property type="match status" value="1"/>
</dbReference>
<dbReference type="Gene3D" id="1.20.1560.10">
    <property type="entry name" value="ABC transporter type 1, transmembrane domain"/>
    <property type="match status" value="1"/>
</dbReference>
<protein>
    <submittedName>
        <fullName evidence="10">ABC transporter ATP-binding protein</fullName>
    </submittedName>
</protein>
<dbReference type="SUPFAM" id="SSF90123">
    <property type="entry name" value="ABC transporter transmembrane region"/>
    <property type="match status" value="1"/>
</dbReference>
<evidence type="ECO:0000313" key="11">
    <source>
        <dbReference type="Proteomes" id="UP001589698"/>
    </source>
</evidence>
<dbReference type="Pfam" id="PF00005">
    <property type="entry name" value="ABC_tran"/>
    <property type="match status" value="1"/>
</dbReference>
<dbReference type="SUPFAM" id="SSF52540">
    <property type="entry name" value="P-loop containing nucleoside triphosphate hydrolases"/>
    <property type="match status" value="1"/>
</dbReference>
<dbReference type="InterPro" id="IPR039421">
    <property type="entry name" value="Type_1_exporter"/>
</dbReference>
<dbReference type="EMBL" id="JBHLXH010000002">
    <property type="protein sequence ID" value="MFC0223951.1"/>
    <property type="molecule type" value="Genomic_DNA"/>
</dbReference>
<feature type="domain" description="ABC transporter" evidence="8">
    <location>
        <begin position="349"/>
        <end position="584"/>
    </location>
</feature>
<evidence type="ECO:0000313" key="10">
    <source>
        <dbReference type="EMBL" id="MFC0223951.1"/>
    </source>
</evidence>
<gene>
    <name evidence="10" type="ORF">ACFFJG_15800</name>
</gene>
<evidence type="ECO:0000256" key="2">
    <source>
        <dbReference type="ARBA" id="ARBA00022692"/>
    </source>
</evidence>
<dbReference type="SMART" id="SM00382">
    <property type="entry name" value="AAA"/>
    <property type="match status" value="1"/>
</dbReference>
<evidence type="ECO:0000256" key="6">
    <source>
        <dbReference type="ARBA" id="ARBA00023136"/>
    </source>
</evidence>
<dbReference type="RefSeq" id="WP_378519746.1">
    <property type="nucleotide sequence ID" value="NZ_CBCSDI010000026.1"/>
</dbReference>
<organism evidence="10 11">
    <name type="scientific">Nocardioides zeicaulis</name>
    <dbReference type="NCBI Taxonomy" id="1776857"/>
    <lineage>
        <taxon>Bacteria</taxon>
        <taxon>Bacillati</taxon>
        <taxon>Actinomycetota</taxon>
        <taxon>Actinomycetes</taxon>
        <taxon>Propionibacteriales</taxon>
        <taxon>Nocardioidaceae</taxon>
        <taxon>Nocardioides</taxon>
    </lineage>
</organism>
<dbReference type="PANTHER" id="PTHR43394:SF1">
    <property type="entry name" value="ATP-BINDING CASSETTE SUB-FAMILY B MEMBER 10, MITOCHONDRIAL"/>
    <property type="match status" value="1"/>
</dbReference>
<keyword evidence="2 7" id="KW-0812">Transmembrane</keyword>
<feature type="domain" description="ABC transmembrane type-1" evidence="9">
    <location>
        <begin position="33"/>
        <end position="312"/>
    </location>
</feature>
<name>A0ABV6E4P8_9ACTN</name>
<feature type="transmembrane region" description="Helical" evidence="7">
    <location>
        <begin position="158"/>
        <end position="184"/>
    </location>
</feature>
<feature type="transmembrane region" description="Helical" evidence="7">
    <location>
        <begin position="66"/>
        <end position="86"/>
    </location>
</feature>
<dbReference type="PROSITE" id="PS50929">
    <property type="entry name" value="ABC_TM1F"/>
    <property type="match status" value="1"/>
</dbReference>
<proteinExistence type="predicted"/>
<evidence type="ECO:0000256" key="7">
    <source>
        <dbReference type="SAM" id="Phobius"/>
    </source>
</evidence>
<dbReference type="Proteomes" id="UP001589698">
    <property type="component" value="Unassembled WGS sequence"/>
</dbReference>
<dbReference type="PROSITE" id="PS00211">
    <property type="entry name" value="ABC_TRANSPORTER_1"/>
    <property type="match status" value="1"/>
</dbReference>
<dbReference type="InterPro" id="IPR027417">
    <property type="entry name" value="P-loop_NTPase"/>
</dbReference>
<sequence>MARTATRPRTGLPVREVLRRFWPYAAPRRGWMLVSLLLAALSPALLSVEIWLFKVVVDDVLVPRDFGLFPVVAASYVGLTLVQAVCDGADRMLSTWLSQRFLVDLRTALLDHLQRVPLEFLGRHRLGDVMSRVSGDVSAIESFLVSGTSRAVSQVLQLVFFSVAIVLIQPLLAGVALVVTPLFWVTSRWFARRLKELSRERQRRSGALNASLEQTLSTLPLVQAYDQGAREVQRYAAEAEAKYRTEMASARLRSVYAPTLDLIELAGALVVIGTGAWLLARGELTVGGLLAFLTYLSRLYSPARGLGSAVTTAFSAAAGAERVVELLDEPTLPPDRPGAVDLHRGPAELRFEGVTHTYAGASVPAVQGVSFTARPGDVVAVVGASGAGKSTLAALLMRGLDPDSGTVRLDGHDLRDLTRASVRAQVAVVLQETLLVDGSVRDNIVFGTPGASDADVERAARAADAHDFVSALPQGYGTPVGERGRRLSGGQAQRVAIARALLRDAPVLLLDEPTTGLDVLSVQRVAGPLRHLMAGRTTVVVSHDLDTVRDATTILVMDAGRVVERGSHDDLVAAGGTYAGLWRAQRAEAGREPDGLPTPTPVGVG</sequence>
<dbReference type="GO" id="GO:0005524">
    <property type="term" value="F:ATP binding"/>
    <property type="evidence" value="ECO:0007669"/>
    <property type="project" value="UniProtKB-KW"/>
</dbReference>
<keyword evidence="3" id="KW-0547">Nucleotide-binding</keyword>
<evidence type="ECO:0000259" key="8">
    <source>
        <dbReference type="PROSITE" id="PS50893"/>
    </source>
</evidence>
<evidence type="ECO:0000256" key="5">
    <source>
        <dbReference type="ARBA" id="ARBA00022989"/>
    </source>
</evidence>
<dbReference type="InterPro" id="IPR003439">
    <property type="entry name" value="ABC_transporter-like_ATP-bd"/>
</dbReference>
<dbReference type="PANTHER" id="PTHR43394">
    <property type="entry name" value="ATP-DEPENDENT PERMEASE MDL1, MITOCHONDRIAL"/>
    <property type="match status" value="1"/>
</dbReference>
<accession>A0ABV6E4P8</accession>
<dbReference type="Pfam" id="PF00664">
    <property type="entry name" value="ABC_membrane"/>
    <property type="match status" value="1"/>
</dbReference>
<evidence type="ECO:0000259" key="9">
    <source>
        <dbReference type="PROSITE" id="PS50929"/>
    </source>
</evidence>
<keyword evidence="5 7" id="KW-1133">Transmembrane helix</keyword>
<comment type="subcellular location">
    <subcellularLocation>
        <location evidence="1">Cell membrane</location>
        <topology evidence="1">Multi-pass membrane protein</topology>
    </subcellularLocation>
</comment>
<evidence type="ECO:0000256" key="3">
    <source>
        <dbReference type="ARBA" id="ARBA00022741"/>
    </source>
</evidence>
<reference evidence="10 11" key="1">
    <citation type="submission" date="2024-09" db="EMBL/GenBank/DDBJ databases">
        <authorList>
            <person name="Sun Q."/>
            <person name="Mori K."/>
        </authorList>
    </citation>
    <scope>NUCLEOTIDE SEQUENCE [LARGE SCALE GENOMIC DNA]</scope>
    <source>
        <strain evidence="10 11">CCM 8654</strain>
    </source>
</reference>